<dbReference type="SUPFAM" id="SSF53850">
    <property type="entry name" value="Periplasmic binding protein-like II"/>
    <property type="match status" value="1"/>
</dbReference>
<keyword evidence="4" id="KW-0804">Transcription</keyword>
<dbReference type="FunFam" id="1.10.10.10:FF:000001">
    <property type="entry name" value="LysR family transcriptional regulator"/>
    <property type="match status" value="1"/>
</dbReference>
<dbReference type="PROSITE" id="PS50931">
    <property type="entry name" value="HTH_LYSR"/>
    <property type="match status" value="1"/>
</dbReference>
<dbReference type="GO" id="GO:0003677">
    <property type="term" value="F:DNA binding"/>
    <property type="evidence" value="ECO:0007669"/>
    <property type="project" value="UniProtKB-KW"/>
</dbReference>
<evidence type="ECO:0000256" key="3">
    <source>
        <dbReference type="ARBA" id="ARBA00023125"/>
    </source>
</evidence>
<dbReference type="EMBL" id="CP159925">
    <property type="protein sequence ID" value="XCO77171.1"/>
    <property type="molecule type" value="Genomic_DNA"/>
</dbReference>
<dbReference type="InterPro" id="IPR036390">
    <property type="entry name" value="WH_DNA-bd_sf"/>
</dbReference>
<dbReference type="Gene3D" id="3.40.190.290">
    <property type="match status" value="1"/>
</dbReference>
<dbReference type="RefSeq" id="WP_363800523.1">
    <property type="nucleotide sequence ID" value="NZ_CP159925.1"/>
</dbReference>
<evidence type="ECO:0000256" key="2">
    <source>
        <dbReference type="ARBA" id="ARBA00023015"/>
    </source>
</evidence>
<comment type="similarity">
    <text evidence="1">Belongs to the LysR transcriptional regulatory family.</text>
</comment>
<evidence type="ECO:0000256" key="1">
    <source>
        <dbReference type="ARBA" id="ARBA00009437"/>
    </source>
</evidence>
<dbReference type="PANTHER" id="PTHR30537">
    <property type="entry name" value="HTH-TYPE TRANSCRIPTIONAL REGULATOR"/>
    <property type="match status" value="1"/>
</dbReference>
<dbReference type="InterPro" id="IPR058163">
    <property type="entry name" value="LysR-type_TF_proteobact-type"/>
</dbReference>
<dbReference type="Pfam" id="PF03466">
    <property type="entry name" value="LysR_substrate"/>
    <property type="match status" value="1"/>
</dbReference>
<accession>A0AAU8MX48</accession>
<evidence type="ECO:0000259" key="5">
    <source>
        <dbReference type="PROSITE" id="PS50931"/>
    </source>
</evidence>
<dbReference type="AlphaFoldDB" id="A0AAU8MX48"/>
<reference evidence="6" key="1">
    <citation type="submission" date="2024-06" db="EMBL/GenBank/DDBJ databases">
        <authorList>
            <person name="Li S."/>
        </authorList>
    </citation>
    <scope>NUCLEOTIDE SEQUENCE</scope>
    <source>
        <strain evidence="6">SR10</strain>
    </source>
</reference>
<protein>
    <submittedName>
        <fullName evidence="6">LysR family transcriptional regulator</fullName>
    </submittedName>
</protein>
<name>A0AAU8MX48_9GAMM</name>
<dbReference type="InterPro" id="IPR036388">
    <property type="entry name" value="WH-like_DNA-bd_sf"/>
</dbReference>
<dbReference type="InterPro" id="IPR000847">
    <property type="entry name" value="LysR_HTH_N"/>
</dbReference>
<gene>
    <name evidence="6" type="ORF">ABU614_10425</name>
</gene>
<evidence type="ECO:0000313" key="6">
    <source>
        <dbReference type="EMBL" id="XCO77171.1"/>
    </source>
</evidence>
<dbReference type="Gene3D" id="1.10.10.10">
    <property type="entry name" value="Winged helix-like DNA-binding domain superfamily/Winged helix DNA-binding domain"/>
    <property type="match status" value="1"/>
</dbReference>
<feature type="domain" description="HTH lysR-type" evidence="5">
    <location>
        <begin position="1"/>
        <end position="59"/>
    </location>
</feature>
<dbReference type="InterPro" id="IPR005119">
    <property type="entry name" value="LysR_subst-bd"/>
</dbReference>
<dbReference type="PANTHER" id="PTHR30537:SF5">
    <property type="entry name" value="HTH-TYPE TRANSCRIPTIONAL ACTIVATOR TTDR-RELATED"/>
    <property type="match status" value="1"/>
</dbReference>
<dbReference type="Pfam" id="PF00126">
    <property type="entry name" value="HTH_1"/>
    <property type="match status" value="1"/>
</dbReference>
<evidence type="ECO:0000256" key="4">
    <source>
        <dbReference type="ARBA" id="ARBA00023163"/>
    </source>
</evidence>
<keyword evidence="2" id="KW-0805">Transcription regulation</keyword>
<keyword evidence="3" id="KW-0238">DNA-binding</keyword>
<sequence length="304" mass="32826">MDSFTLMRSFRRIVELGGLAKAADDLGVSAAGLSKQLRALESHLGAVLIQRTTRRMGLTEVGEAYYRECVRLLDELDALEASVRGQSQQVSGRLRVNAPLSFALSVLSPLLARFLQRYPQLQLDLVLEDRLLDAVAEGFDVSIRLRAQLPDSSLIARRLGQACQMLCASPSYLAAHGVPADAAALAGHALLHYSLAEPPGVWPLEGPQGPVLVQGLPRAAVGNSLVLRDLLEAGLGIGALPSFLARPSMAAGRLVRVLPDHRFAPRQVYAVYPTARHLQPKVRALVEFLAEELPPRLEASPADC</sequence>
<dbReference type="GO" id="GO:0003700">
    <property type="term" value="F:DNA-binding transcription factor activity"/>
    <property type="evidence" value="ECO:0007669"/>
    <property type="project" value="InterPro"/>
</dbReference>
<organism evidence="6">
    <name type="scientific">Lysobacter firmicutimachus</name>
    <dbReference type="NCBI Taxonomy" id="1792846"/>
    <lineage>
        <taxon>Bacteria</taxon>
        <taxon>Pseudomonadati</taxon>
        <taxon>Pseudomonadota</taxon>
        <taxon>Gammaproteobacteria</taxon>
        <taxon>Lysobacterales</taxon>
        <taxon>Lysobacteraceae</taxon>
        <taxon>Lysobacter</taxon>
    </lineage>
</organism>
<dbReference type="SUPFAM" id="SSF46785">
    <property type="entry name" value="Winged helix' DNA-binding domain"/>
    <property type="match status" value="1"/>
</dbReference>
<proteinExistence type="inferred from homology"/>
<dbReference type="CDD" id="cd08422">
    <property type="entry name" value="PBP2_CrgA_like"/>
    <property type="match status" value="1"/>
</dbReference>